<dbReference type="RefSeq" id="WP_420038231.1">
    <property type="nucleotide sequence ID" value="NZ_CP071793.1"/>
</dbReference>
<protein>
    <submittedName>
        <fullName evidence="1">IS66 family insertion sequence element accessory protein TnpB</fullName>
    </submittedName>
</protein>
<proteinExistence type="predicted"/>
<dbReference type="EMBL" id="CP071793">
    <property type="protein sequence ID" value="QTD49742.1"/>
    <property type="molecule type" value="Genomic_DNA"/>
</dbReference>
<gene>
    <name evidence="1" type="primary">tnpB</name>
    <name evidence="1" type="ORF">J3U87_29515</name>
</gene>
<dbReference type="InterPro" id="IPR008878">
    <property type="entry name" value="Transposase_IS66_Orf2"/>
</dbReference>
<keyword evidence="2" id="KW-1185">Reference proteome</keyword>
<sequence length="73" mass="8328">MLSSTLYDGTGLCLLYKRLETGQFTNLWDPDQPQRLSTMELRLLIEGAELKGKLPLTPPEFEILKKCELMDIA</sequence>
<evidence type="ECO:0000313" key="1">
    <source>
        <dbReference type="EMBL" id="QTD49742.1"/>
    </source>
</evidence>
<reference evidence="1" key="1">
    <citation type="submission" date="2021-03" db="EMBL/GenBank/DDBJ databases">
        <title>Acanthopleuribacteraceae sp. M133.</title>
        <authorList>
            <person name="Wang G."/>
        </authorList>
    </citation>
    <scope>NUCLEOTIDE SEQUENCE</scope>
    <source>
        <strain evidence="1">M133</strain>
    </source>
</reference>
<dbReference type="AlphaFoldDB" id="A0A8A4TKT8"/>
<dbReference type="Proteomes" id="UP000663929">
    <property type="component" value="Chromosome"/>
</dbReference>
<organism evidence="1 2">
    <name type="scientific">Sulfidibacter corallicola</name>
    <dbReference type="NCBI Taxonomy" id="2818388"/>
    <lineage>
        <taxon>Bacteria</taxon>
        <taxon>Pseudomonadati</taxon>
        <taxon>Acidobacteriota</taxon>
        <taxon>Holophagae</taxon>
        <taxon>Acanthopleuribacterales</taxon>
        <taxon>Acanthopleuribacteraceae</taxon>
        <taxon>Sulfidibacter</taxon>
    </lineage>
</organism>
<name>A0A8A4TKT8_SULCO</name>
<dbReference type="KEGG" id="scor:J3U87_29515"/>
<dbReference type="Pfam" id="PF05717">
    <property type="entry name" value="TnpB_IS66"/>
    <property type="match status" value="1"/>
</dbReference>
<accession>A0A8A4TKT8</accession>
<evidence type="ECO:0000313" key="2">
    <source>
        <dbReference type="Proteomes" id="UP000663929"/>
    </source>
</evidence>